<gene>
    <name evidence="1" type="ORF">UFOPK1495_01862</name>
</gene>
<dbReference type="PANTHER" id="PTHR12993:SF11">
    <property type="entry name" value="N-ACETYLGLUCOSAMINYL-PHOSPHATIDYLINOSITOL DE-N-ACETYLASE"/>
    <property type="match status" value="1"/>
</dbReference>
<dbReference type="SUPFAM" id="SSF102588">
    <property type="entry name" value="LmbE-like"/>
    <property type="match status" value="1"/>
</dbReference>
<reference evidence="1" key="1">
    <citation type="submission" date="2020-05" db="EMBL/GenBank/DDBJ databases">
        <authorList>
            <person name="Chiriac C."/>
            <person name="Salcher M."/>
            <person name="Ghai R."/>
            <person name="Kavagutti S V."/>
        </authorList>
    </citation>
    <scope>NUCLEOTIDE SEQUENCE</scope>
</reference>
<dbReference type="Pfam" id="PF02585">
    <property type="entry name" value="PIG-L"/>
    <property type="match status" value="1"/>
</dbReference>
<dbReference type="PANTHER" id="PTHR12993">
    <property type="entry name" value="N-ACETYLGLUCOSAMINYL-PHOSPHATIDYLINOSITOL DE-N-ACETYLASE-RELATED"/>
    <property type="match status" value="1"/>
</dbReference>
<dbReference type="InterPro" id="IPR003737">
    <property type="entry name" value="GlcNAc_PI_deacetylase-related"/>
</dbReference>
<organism evidence="1">
    <name type="scientific">freshwater metagenome</name>
    <dbReference type="NCBI Taxonomy" id="449393"/>
    <lineage>
        <taxon>unclassified sequences</taxon>
        <taxon>metagenomes</taxon>
        <taxon>ecological metagenomes</taxon>
    </lineage>
</organism>
<dbReference type="Gene3D" id="3.40.50.10320">
    <property type="entry name" value="LmbE-like"/>
    <property type="match status" value="1"/>
</dbReference>
<dbReference type="EMBL" id="CAEZSU010000283">
    <property type="protein sequence ID" value="CAB4567566.1"/>
    <property type="molecule type" value="Genomic_DNA"/>
</dbReference>
<evidence type="ECO:0000313" key="1">
    <source>
        <dbReference type="EMBL" id="CAB4567566.1"/>
    </source>
</evidence>
<name>A0A6J6DVP2_9ZZZZ</name>
<dbReference type="AlphaFoldDB" id="A0A6J6DVP2"/>
<protein>
    <submittedName>
        <fullName evidence="1">Unannotated protein</fullName>
    </submittedName>
</protein>
<dbReference type="GO" id="GO:0016811">
    <property type="term" value="F:hydrolase activity, acting on carbon-nitrogen (but not peptide) bonds, in linear amides"/>
    <property type="evidence" value="ECO:0007669"/>
    <property type="project" value="TreeGrafter"/>
</dbReference>
<accession>A0A6J6DVP2</accession>
<sequence length="280" mass="28934">MPTGTLIAFHAHPDDEALLDSGTLARAAQAGHRVVLVLATRGDAGDVGDGILAADEGLAQRRTTEAEASAAALGIARVVFLDYLDSGHSPASDGTWPAGTFCAAQVNDAAAALAAILSEEGAALLIADDRNGGYGHPDHQQVHRVAWAAAQLADIPFLQSTIDREFLSGGIELAKSMGLEVPEGFVPADLSSWYTPAAEITHTVDVSSVLDKRKASMAAHATQATGAPDTVRTLSVFLGLPDDIFAIAFSTEWYVLSQTSGTSGTPLPAAFADLFISAGQ</sequence>
<dbReference type="InterPro" id="IPR024078">
    <property type="entry name" value="LmbE-like_dom_sf"/>
</dbReference>
<proteinExistence type="predicted"/>